<keyword evidence="2 3" id="KW-0143">Chaperone</keyword>
<name>A0AA41Y3S0_9GAMM</name>
<dbReference type="EMBL" id="JAMPJT010000005">
    <property type="protein sequence ID" value="MCV9878866.1"/>
    <property type="molecule type" value="Genomic_DNA"/>
</dbReference>
<dbReference type="SMART" id="SM00327">
    <property type="entry name" value="VWA"/>
    <property type="match status" value="1"/>
</dbReference>
<evidence type="ECO:0000313" key="8">
    <source>
        <dbReference type="Proteomes" id="UP001165569"/>
    </source>
</evidence>
<organism evidence="5 8">
    <name type="scientific">Brenneria izbisi</name>
    <dbReference type="NCBI Taxonomy" id="2939450"/>
    <lineage>
        <taxon>Bacteria</taxon>
        <taxon>Pseudomonadati</taxon>
        <taxon>Pseudomonadota</taxon>
        <taxon>Gammaproteobacteria</taxon>
        <taxon>Enterobacterales</taxon>
        <taxon>Pectobacteriaceae</taxon>
        <taxon>Brenneria</taxon>
    </lineage>
</organism>
<evidence type="ECO:0000313" key="6">
    <source>
        <dbReference type="EMBL" id="MCV9882469.1"/>
    </source>
</evidence>
<dbReference type="Proteomes" id="UP001165568">
    <property type="component" value="Unassembled WGS sequence"/>
</dbReference>
<evidence type="ECO:0000256" key="1">
    <source>
        <dbReference type="ARBA" id="ARBA00022490"/>
    </source>
</evidence>
<proteinExistence type="inferred from homology"/>
<dbReference type="AlphaFoldDB" id="A0AA41Y3S0"/>
<comment type="similarity">
    <text evidence="3">Belongs to the ViaA family.</text>
</comment>
<dbReference type="EMBL" id="JAMPJU010000005">
    <property type="protein sequence ID" value="MCV9882469.1"/>
    <property type="molecule type" value="Genomic_DNA"/>
</dbReference>
<dbReference type="SUPFAM" id="SSF53300">
    <property type="entry name" value="vWA-like"/>
    <property type="match status" value="1"/>
</dbReference>
<comment type="subunit">
    <text evidence="3">Homodimer. Interacts with RavA.</text>
</comment>
<keyword evidence="7" id="KW-1185">Reference proteome</keyword>
<dbReference type="InterPro" id="IPR023481">
    <property type="entry name" value="Uncharacterised_ViaA"/>
</dbReference>
<comment type="function">
    <text evidence="3">Component of the RavA-ViaA chaperone complex, which may act on the membrane to optimize the function of some of the respiratory chains. ViaA stimulates the ATPase activity of RavA.</text>
</comment>
<dbReference type="InterPro" id="IPR008912">
    <property type="entry name" value="Uncharacterised_CoxE"/>
</dbReference>
<gene>
    <name evidence="3 5" type="primary">viaA</name>
    <name evidence="5" type="ORF">NC803_08395</name>
    <name evidence="6" type="ORF">NC856_09295</name>
</gene>
<evidence type="ECO:0000313" key="5">
    <source>
        <dbReference type="EMBL" id="MCV9878866.1"/>
    </source>
</evidence>
<dbReference type="InterPro" id="IPR002035">
    <property type="entry name" value="VWF_A"/>
</dbReference>
<dbReference type="GO" id="GO:0005829">
    <property type="term" value="C:cytosol"/>
    <property type="evidence" value="ECO:0007669"/>
    <property type="project" value="TreeGrafter"/>
</dbReference>
<evidence type="ECO:0000256" key="2">
    <source>
        <dbReference type="ARBA" id="ARBA00023186"/>
    </source>
</evidence>
<dbReference type="PANTHER" id="PTHR36846">
    <property type="entry name" value="PROTEIN VIAA"/>
    <property type="match status" value="1"/>
</dbReference>
<sequence length="492" mass="56717">MITLESLEMLLSIDENELLDDLIGTLLATPQLAIFFDKYPKLKSALLNELPDWKENLKQRLRNTQAPQELETEFNCYQRSQVADDQGFQTRLPRIMDMLHTVDSPFLTQANQLVNTPDQTRGQKINSGLHALFLQRWRLSLTLQTLSLHHQIMEQERDILLDELQQRLTLSGKLEPILAENENAAGRLWDLSAGKRVHTDYQPLLDVAAFLQRQPALQRLAECLGRSRETQSIISQDTPKEAFRVMVREPASVPEEVSGIHQSDDILRLLPVELAAMSIGELEYEFYRRLLEHRLLTYRLQGENWREKSIERPVIHQQNEQQPRGPFIVCVDTSGSMGGFNERCAKAFCLALLRIALADNRRCYIMLFSTGMVSYELTSANGIEQAIRFLSQSFRGGTDLSACLSALLEKMDDALWQDADAVVISDFIAQRLPDEVINQVRHRQQQLHHRFHAVSMSDHGKPGIMRIFDHIWRFDTGLKSRLIRRWQRRLAN</sequence>
<dbReference type="Gene3D" id="3.40.50.410">
    <property type="entry name" value="von Willebrand factor, type A domain"/>
    <property type="match status" value="1"/>
</dbReference>
<dbReference type="RefSeq" id="WP_264090148.1">
    <property type="nucleotide sequence ID" value="NZ_JAMPJT010000005.1"/>
</dbReference>
<dbReference type="InterPro" id="IPR036465">
    <property type="entry name" value="vWFA_dom_sf"/>
</dbReference>
<comment type="caution">
    <text evidence="5">The sequence shown here is derived from an EMBL/GenBank/DDBJ whole genome shotgun (WGS) entry which is preliminary data.</text>
</comment>
<dbReference type="NCBIfam" id="NF008230">
    <property type="entry name" value="PRK10997.1"/>
    <property type="match status" value="1"/>
</dbReference>
<evidence type="ECO:0000313" key="7">
    <source>
        <dbReference type="Proteomes" id="UP001165568"/>
    </source>
</evidence>
<dbReference type="PANTHER" id="PTHR36846:SF1">
    <property type="entry name" value="PROTEIN VIAA"/>
    <property type="match status" value="1"/>
</dbReference>
<dbReference type="HAMAP" id="MF_01626">
    <property type="entry name" value="ViaA"/>
    <property type="match status" value="1"/>
</dbReference>
<keyword evidence="1 3" id="KW-0963">Cytoplasm</keyword>
<dbReference type="Pfam" id="PF05762">
    <property type="entry name" value="VWA_CoxE"/>
    <property type="match status" value="1"/>
</dbReference>
<feature type="domain" description="VWFA" evidence="4">
    <location>
        <begin position="324"/>
        <end position="488"/>
    </location>
</feature>
<reference evidence="5" key="1">
    <citation type="submission" date="2022-04" db="EMBL/GenBank/DDBJ databases">
        <title>Brenneria sp. isolated from walnut trees in Serbia.</title>
        <authorList>
            <person name="Gasic K."/>
            <person name="Zlatkovic N."/>
            <person name="Kuzmanovic N."/>
        </authorList>
    </citation>
    <scope>NUCLEOTIDE SEQUENCE</scope>
    <source>
        <strain evidence="6">KBI 423</strain>
        <strain evidence="5">KBI 447</strain>
    </source>
</reference>
<dbReference type="CDD" id="cd01462">
    <property type="entry name" value="VWA_YIEM_type"/>
    <property type="match status" value="1"/>
</dbReference>
<accession>A0AA41Y3S0</accession>
<evidence type="ECO:0000259" key="4">
    <source>
        <dbReference type="SMART" id="SM00327"/>
    </source>
</evidence>
<comment type="subcellular location">
    <subcellularLocation>
        <location evidence="3">Cytoplasm</location>
    </subcellularLocation>
</comment>
<evidence type="ECO:0000256" key="3">
    <source>
        <dbReference type="HAMAP-Rule" id="MF_01626"/>
    </source>
</evidence>
<dbReference type="Proteomes" id="UP001165569">
    <property type="component" value="Unassembled WGS sequence"/>
</dbReference>
<protein>
    <recommendedName>
        <fullName evidence="3">Regulatory protein ViaA</fullName>
    </recommendedName>
    <alternativeName>
        <fullName evidence="3">VWA interacting with AAA+ ATPase</fullName>
    </alternativeName>
</protein>